<name>A0A4Q7Z635_9GAMM</name>
<accession>A0A4Q7Z635</accession>
<keyword evidence="2" id="KW-1185">Reference proteome</keyword>
<dbReference type="PANTHER" id="PTHR33973">
    <property type="entry name" value="OS07G0153300 PROTEIN"/>
    <property type="match status" value="1"/>
</dbReference>
<dbReference type="PANTHER" id="PTHR33973:SF4">
    <property type="entry name" value="OS07G0153300 PROTEIN"/>
    <property type="match status" value="1"/>
</dbReference>
<evidence type="ECO:0000313" key="1">
    <source>
        <dbReference type="EMBL" id="RZU45193.1"/>
    </source>
</evidence>
<gene>
    <name evidence="1" type="ORF">EV700_2008</name>
</gene>
<evidence type="ECO:0000313" key="2">
    <source>
        <dbReference type="Proteomes" id="UP000292423"/>
    </source>
</evidence>
<dbReference type="EMBL" id="SHKX01000012">
    <property type="protein sequence ID" value="RZU45193.1"/>
    <property type="molecule type" value="Genomic_DNA"/>
</dbReference>
<dbReference type="InterPro" id="IPR010775">
    <property type="entry name" value="DUF1365"/>
</dbReference>
<dbReference type="Proteomes" id="UP000292423">
    <property type="component" value="Unassembled WGS sequence"/>
</dbReference>
<dbReference type="Pfam" id="PF07103">
    <property type="entry name" value="DUF1365"/>
    <property type="match status" value="1"/>
</dbReference>
<proteinExistence type="predicted"/>
<organism evidence="1 2">
    <name type="scientific">Fluviicoccus keumensis</name>
    <dbReference type="NCBI Taxonomy" id="1435465"/>
    <lineage>
        <taxon>Bacteria</taxon>
        <taxon>Pseudomonadati</taxon>
        <taxon>Pseudomonadota</taxon>
        <taxon>Gammaproteobacteria</taxon>
        <taxon>Moraxellales</taxon>
        <taxon>Moraxellaceae</taxon>
        <taxon>Fluviicoccus</taxon>
    </lineage>
</organism>
<reference evidence="1 2" key="1">
    <citation type="submission" date="2019-02" db="EMBL/GenBank/DDBJ databases">
        <title>Genomic Encyclopedia of Type Strains, Phase IV (KMG-IV): sequencing the most valuable type-strain genomes for metagenomic binning, comparative biology and taxonomic classification.</title>
        <authorList>
            <person name="Goeker M."/>
        </authorList>
    </citation>
    <scope>NUCLEOTIDE SEQUENCE [LARGE SCALE GENOMIC DNA]</scope>
    <source>
        <strain evidence="1 2">DSM 105135</strain>
    </source>
</reference>
<dbReference type="OrthoDB" id="9778801at2"/>
<comment type="caution">
    <text evidence="1">The sequence shown here is derived from an EMBL/GenBank/DDBJ whole genome shotgun (WGS) entry which is preliminary data.</text>
</comment>
<protein>
    <recommendedName>
        <fullName evidence="3">Cyclopropane fatty-acyl-phospholipid synthase-like methyltransferase</fullName>
    </recommendedName>
</protein>
<sequence length="255" mass="29105">MTIDARNWLYTGEVFHRRLGLAAHAFRYPALFLCFPLSRRAALSNPLFGYNRFNLFSFHEADHGDGRDAEAWIRQVLAEAGLARLADGEVWLQTQPRMFGFVFNPVSFWYCHDRQGDLRAVLAEVNNTFGEHHGYLLTAPDQGVIGDGAELQCRKLFHVSPFFPVDGEYRFRFHRRDDRLTVSIRYDRAGDAVLKTVLTGQSRPLTSPELLKVLAAQGWSTLLVVVRIHLQALKLWRKGAVFHRKPSPPTLEISS</sequence>
<dbReference type="AlphaFoldDB" id="A0A4Q7Z635"/>
<evidence type="ECO:0008006" key="3">
    <source>
        <dbReference type="Google" id="ProtNLM"/>
    </source>
</evidence>
<dbReference type="RefSeq" id="WP_130413293.1">
    <property type="nucleotide sequence ID" value="NZ_SHKX01000012.1"/>
</dbReference>